<reference evidence="1 2" key="1">
    <citation type="journal article" date="2018" name="Front. Plant Sci.">
        <title>Red Clover (Trifolium pratense) and Zigzag Clover (T. medium) - A Picture of Genomic Similarities and Differences.</title>
        <authorList>
            <person name="Dluhosova J."/>
            <person name="Istvanek J."/>
            <person name="Nedelnik J."/>
            <person name="Repkova J."/>
        </authorList>
    </citation>
    <scope>NUCLEOTIDE SEQUENCE [LARGE SCALE GENOMIC DNA]</scope>
    <source>
        <strain evidence="2">cv. 10/8</strain>
        <tissue evidence="1">Leaf</tissue>
    </source>
</reference>
<dbReference type="Proteomes" id="UP000265520">
    <property type="component" value="Unassembled WGS sequence"/>
</dbReference>
<accession>A0A392S712</accession>
<comment type="caution">
    <text evidence="1">The sequence shown here is derived from an EMBL/GenBank/DDBJ whole genome shotgun (WGS) entry which is preliminary data.</text>
</comment>
<dbReference type="EMBL" id="LXQA010320732">
    <property type="protein sequence ID" value="MCI43676.1"/>
    <property type="molecule type" value="Genomic_DNA"/>
</dbReference>
<protein>
    <submittedName>
        <fullName evidence="1">Uncharacterized protein</fullName>
    </submittedName>
</protein>
<proteinExistence type="predicted"/>
<evidence type="ECO:0000313" key="1">
    <source>
        <dbReference type="EMBL" id="MCI43676.1"/>
    </source>
</evidence>
<dbReference type="AlphaFoldDB" id="A0A392S712"/>
<feature type="non-terminal residue" evidence="1">
    <location>
        <position position="18"/>
    </location>
</feature>
<evidence type="ECO:0000313" key="2">
    <source>
        <dbReference type="Proteomes" id="UP000265520"/>
    </source>
</evidence>
<sequence>MTGVRRQPKVVNSSIVSK</sequence>
<keyword evidence="2" id="KW-1185">Reference proteome</keyword>
<name>A0A392S712_9FABA</name>
<organism evidence="1 2">
    <name type="scientific">Trifolium medium</name>
    <dbReference type="NCBI Taxonomy" id="97028"/>
    <lineage>
        <taxon>Eukaryota</taxon>
        <taxon>Viridiplantae</taxon>
        <taxon>Streptophyta</taxon>
        <taxon>Embryophyta</taxon>
        <taxon>Tracheophyta</taxon>
        <taxon>Spermatophyta</taxon>
        <taxon>Magnoliopsida</taxon>
        <taxon>eudicotyledons</taxon>
        <taxon>Gunneridae</taxon>
        <taxon>Pentapetalae</taxon>
        <taxon>rosids</taxon>
        <taxon>fabids</taxon>
        <taxon>Fabales</taxon>
        <taxon>Fabaceae</taxon>
        <taxon>Papilionoideae</taxon>
        <taxon>50 kb inversion clade</taxon>
        <taxon>NPAAA clade</taxon>
        <taxon>Hologalegina</taxon>
        <taxon>IRL clade</taxon>
        <taxon>Trifolieae</taxon>
        <taxon>Trifolium</taxon>
    </lineage>
</organism>